<proteinExistence type="predicted"/>
<reference evidence="9 10" key="1">
    <citation type="submission" date="2019-08" db="EMBL/GenBank/DDBJ databases">
        <title>Complete genome sequence of Candidatus Uab amorphum.</title>
        <authorList>
            <person name="Shiratori T."/>
            <person name="Suzuki S."/>
            <person name="Kakizawa Y."/>
            <person name="Ishida K."/>
        </authorList>
    </citation>
    <scope>NUCLEOTIDE SEQUENCE [LARGE SCALE GENOMIC DNA]</scope>
    <source>
        <strain evidence="9 10">SRT547</strain>
    </source>
</reference>
<dbReference type="GO" id="GO:0042121">
    <property type="term" value="P:alginic acid biosynthetic process"/>
    <property type="evidence" value="ECO:0007669"/>
    <property type="project" value="UniProtKB-UniPathway"/>
</dbReference>
<evidence type="ECO:0000313" key="9">
    <source>
        <dbReference type="EMBL" id="BBM84580.1"/>
    </source>
</evidence>
<gene>
    <name evidence="9" type="ORF">UABAM_02941</name>
</gene>
<dbReference type="GO" id="GO:0016788">
    <property type="term" value="F:hydrolase activity, acting on ester bonds"/>
    <property type="evidence" value="ECO:0007669"/>
    <property type="project" value="UniProtKB-ARBA"/>
</dbReference>
<feature type="transmembrane region" description="Helical" evidence="7">
    <location>
        <begin position="79"/>
        <end position="99"/>
    </location>
</feature>
<dbReference type="Proteomes" id="UP000326354">
    <property type="component" value="Chromosome"/>
</dbReference>
<dbReference type="Pfam" id="PF16822">
    <property type="entry name" value="ALGX"/>
    <property type="match status" value="1"/>
</dbReference>
<dbReference type="SUPFAM" id="SSF52266">
    <property type="entry name" value="SGNH hydrolase"/>
    <property type="match status" value="1"/>
</dbReference>
<dbReference type="InterPro" id="IPR031811">
    <property type="entry name" value="ALGX/ALGJ_SGNH-like"/>
</dbReference>
<dbReference type="EMBL" id="AP019860">
    <property type="protein sequence ID" value="BBM84580.1"/>
    <property type="molecule type" value="Genomic_DNA"/>
</dbReference>
<protein>
    <recommendedName>
        <fullName evidence="8">AlgX/AlgJ SGNH hydrolase-like domain-containing protein</fullName>
    </recommendedName>
</protein>
<feature type="transmembrane region" description="Helical" evidence="7">
    <location>
        <begin position="39"/>
        <end position="67"/>
    </location>
</feature>
<evidence type="ECO:0000256" key="5">
    <source>
        <dbReference type="ARBA" id="ARBA00022764"/>
    </source>
</evidence>
<keyword evidence="4" id="KW-0732">Signal</keyword>
<dbReference type="GO" id="GO:0042597">
    <property type="term" value="C:periplasmic space"/>
    <property type="evidence" value="ECO:0007669"/>
    <property type="project" value="UniProtKB-SubCell"/>
</dbReference>
<evidence type="ECO:0000313" key="10">
    <source>
        <dbReference type="Proteomes" id="UP000326354"/>
    </source>
</evidence>
<evidence type="ECO:0000256" key="2">
    <source>
        <dbReference type="ARBA" id="ARBA00005182"/>
    </source>
</evidence>
<dbReference type="UniPathway" id="UPA00286"/>
<keyword evidence="7" id="KW-0812">Transmembrane</keyword>
<keyword evidence="7" id="KW-0472">Membrane</keyword>
<evidence type="ECO:0000256" key="7">
    <source>
        <dbReference type="SAM" id="Phobius"/>
    </source>
</evidence>
<evidence type="ECO:0000256" key="1">
    <source>
        <dbReference type="ARBA" id="ARBA00004418"/>
    </source>
</evidence>
<keyword evidence="5" id="KW-0574">Periplasm</keyword>
<feature type="domain" description="AlgX/AlgJ SGNH hydrolase-like" evidence="8">
    <location>
        <begin position="405"/>
        <end position="458"/>
    </location>
</feature>
<keyword evidence="6" id="KW-0016">Alginate biosynthesis</keyword>
<sequence length="459" mass="53386">MIDCKKIGRNLAFVLYLVCLIYIAIPVDVVSLAQKGRPLLLGFFSFERLGVCIFLLVLAMVYTYVVFGKQPAGKKLLQVTVGVSSLLVSLFFLHVFLALSKKPHYIIDDGFVRHLPNKKFYDRFIDVPDAKGIFSLKYAQTEYHSISVSFTTDQYGFRNIQEQSSYDMIAVGDSFTENAYVSDKEVWTHVLQEKTHLRIFNMSRGGAHPANYYYMAKKYIPIIRPKYLLCTIFEGNDFRKRSLRRKKKGSSTFTLSLKKSPLKSFAKEMATHYLAITDENLKNQYPSISWLPLEVSYQQKKHYYCFRKKDISRLCLKKADFAQSPGWLFVHQYLQKLHALCKEHHVELIVMLAPSKPRIVVPLVIKSMNMENLYNFIFDEKDISFSYFKEHLLELLNTPENQLRAFCEKSSIPFINLSKELQRETARGKKLYFTYDTHWTPEGNRVVAGIVAQYMQEKD</sequence>
<keyword evidence="3" id="KW-0808">Transferase</keyword>
<feature type="transmembrane region" description="Helical" evidence="7">
    <location>
        <begin position="12"/>
        <end position="33"/>
    </location>
</feature>
<evidence type="ECO:0000259" key="8">
    <source>
        <dbReference type="Pfam" id="PF16822"/>
    </source>
</evidence>
<comment type="pathway">
    <text evidence="2">Glycan biosynthesis; alginate biosynthesis.</text>
</comment>
<dbReference type="RefSeq" id="WP_173013326.1">
    <property type="nucleotide sequence ID" value="NZ_AP019860.1"/>
</dbReference>
<comment type="subcellular location">
    <subcellularLocation>
        <location evidence="1">Periplasm</location>
    </subcellularLocation>
</comment>
<dbReference type="InterPro" id="IPR036514">
    <property type="entry name" value="SGNH_hydro_sf"/>
</dbReference>
<keyword evidence="7" id="KW-1133">Transmembrane helix</keyword>
<evidence type="ECO:0000256" key="6">
    <source>
        <dbReference type="ARBA" id="ARBA00022841"/>
    </source>
</evidence>
<dbReference type="AlphaFoldDB" id="A0A5S9IN41"/>
<accession>A0A5S9IN41</accession>
<dbReference type="KEGG" id="uam:UABAM_02941"/>
<dbReference type="GO" id="GO:0016740">
    <property type="term" value="F:transferase activity"/>
    <property type="evidence" value="ECO:0007669"/>
    <property type="project" value="UniProtKB-KW"/>
</dbReference>
<dbReference type="Gene3D" id="3.40.50.1110">
    <property type="entry name" value="SGNH hydrolase"/>
    <property type="match status" value="1"/>
</dbReference>
<evidence type="ECO:0000256" key="4">
    <source>
        <dbReference type="ARBA" id="ARBA00022729"/>
    </source>
</evidence>
<name>A0A5S9IN41_UABAM</name>
<keyword evidence="10" id="KW-1185">Reference proteome</keyword>
<organism evidence="9 10">
    <name type="scientific">Uabimicrobium amorphum</name>
    <dbReference type="NCBI Taxonomy" id="2596890"/>
    <lineage>
        <taxon>Bacteria</taxon>
        <taxon>Pseudomonadati</taxon>
        <taxon>Planctomycetota</taxon>
        <taxon>Candidatus Uabimicrobiia</taxon>
        <taxon>Candidatus Uabimicrobiales</taxon>
        <taxon>Candidatus Uabimicrobiaceae</taxon>
        <taxon>Candidatus Uabimicrobium</taxon>
    </lineage>
</organism>
<evidence type="ECO:0000256" key="3">
    <source>
        <dbReference type="ARBA" id="ARBA00022679"/>
    </source>
</evidence>